<dbReference type="EMBL" id="JBFTWV010000352">
    <property type="protein sequence ID" value="KAL2782674.1"/>
    <property type="molecule type" value="Genomic_DNA"/>
</dbReference>
<reference evidence="1 2" key="1">
    <citation type="submission" date="2024-07" db="EMBL/GenBank/DDBJ databases">
        <title>Section-level genome sequencing and comparative genomics of Aspergillus sections Usti and Cavernicolus.</title>
        <authorList>
            <consortium name="Lawrence Berkeley National Laboratory"/>
            <person name="Nybo J.L."/>
            <person name="Vesth T.C."/>
            <person name="Theobald S."/>
            <person name="Frisvad J.C."/>
            <person name="Larsen T.O."/>
            <person name="Kjaerboelling I."/>
            <person name="Rothschild-Mancinelli K."/>
            <person name="Lyhne E.K."/>
            <person name="Kogle M.E."/>
            <person name="Barry K."/>
            <person name="Clum A."/>
            <person name="Na H."/>
            <person name="Ledsgaard L."/>
            <person name="Lin J."/>
            <person name="Lipzen A."/>
            <person name="Kuo A."/>
            <person name="Riley R."/>
            <person name="Mondo S."/>
            <person name="Labutti K."/>
            <person name="Haridas S."/>
            <person name="Pangalinan J."/>
            <person name="Salamov A.A."/>
            <person name="Simmons B.A."/>
            <person name="Magnuson J.K."/>
            <person name="Chen J."/>
            <person name="Drula E."/>
            <person name="Henrissat B."/>
            <person name="Wiebenga A."/>
            <person name="Lubbers R.J."/>
            <person name="Gomes A.C."/>
            <person name="Makela M.R."/>
            <person name="Stajich J."/>
            <person name="Grigoriev I.V."/>
            <person name="Mortensen U.H."/>
            <person name="De Vries R.P."/>
            <person name="Baker S.E."/>
            <person name="Andersen M.R."/>
        </authorList>
    </citation>
    <scope>NUCLEOTIDE SEQUENCE [LARGE SCALE GENOMIC DNA]</scope>
    <source>
        <strain evidence="1 2">CBS 209.92</strain>
    </source>
</reference>
<feature type="non-terminal residue" evidence="1">
    <location>
        <position position="1"/>
    </location>
</feature>
<protein>
    <submittedName>
        <fullName evidence="1">Uncharacterized protein</fullName>
    </submittedName>
</protein>
<organism evidence="1 2">
    <name type="scientific">Aspergillus keveii</name>
    <dbReference type="NCBI Taxonomy" id="714993"/>
    <lineage>
        <taxon>Eukaryota</taxon>
        <taxon>Fungi</taxon>
        <taxon>Dikarya</taxon>
        <taxon>Ascomycota</taxon>
        <taxon>Pezizomycotina</taxon>
        <taxon>Eurotiomycetes</taxon>
        <taxon>Eurotiomycetidae</taxon>
        <taxon>Eurotiales</taxon>
        <taxon>Aspergillaceae</taxon>
        <taxon>Aspergillus</taxon>
        <taxon>Aspergillus subgen. Nidulantes</taxon>
    </lineage>
</organism>
<name>A0ABR4FHH4_9EURO</name>
<comment type="caution">
    <text evidence="1">The sequence shown here is derived from an EMBL/GenBank/DDBJ whole genome shotgun (WGS) entry which is preliminary data.</text>
</comment>
<keyword evidence="2" id="KW-1185">Reference proteome</keyword>
<gene>
    <name evidence="1" type="ORF">BJX66DRAFT_320139</name>
</gene>
<proteinExistence type="predicted"/>
<dbReference type="Proteomes" id="UP001610563">
    <property type="component" value="Unassembled WGS sequence"/>
</dbReference>
<sequence>RVESRGQLFSHPYYTPLVLARDLLRICKSAAGFRWSWRSIAQPSSLYTRIWEALPRSGGYLNMEGDPRKSVKWIDGLRGVASILVVTHLSPDEAFPG</sequence>
<evidence type="ECO:0000313" key="2">
    <source>
        <dbReference type="Proteomes" id="UP001610563"/>
    </source>
</evidence>
<evidence type="ECO:0000313" key="1">
    <source>
        <dbReference type="EMBL" id="KAL2782674.1"/>
    </source>
</evidence>
<accession>A0ABR4FHH4</accession>